<comment type="similarity">
    <text evidence="2">Belongs to the isochorismate synthase family.</text>
</comment>
<dbReference type="Gene3D" id="3.60.120.10">
    <property type="entry name" value="Anthranilate synthase"/>
    <property type="match status" value="1"/>
</dbReference>
<dbReference type="Proteomes" id="UP000647017">
    <property type="component" value="Unassembled WGS sequence"/>
</dbReference>
<evidence type="ECO:0000256" key="2">
    <source>
        <dbReference type="ARBA" id="ARBA00005297"/>
    </source>
</evidence>
<comment type="catalytic activity">
    <reaction evidence="1">
        <text>chorismate = isochorismate</text>
        <dbReference type="Rhea" id="RHEA:18985"/>
        <dbReference type="ChEBI" id="CHEBI:29748"/>
        <dbReference type="ChEBI" id="CHEBI:29780"/>
        <dbReference type="EC" id="5.4.4.2"/>
    </reaction>
</comment>
<keyword evidence="4" id="KW-0413">Isomerase</keyword>
<reference evidence="7 8" key="1">
    <citation type="submission" date="2021-01" db="EMBL/GenBank/DDBJ databases">
        <title>Whole genome shotgun sequence of Verrucosispora andamanensis NBRC 109075.</title>
        <authorList>
            <person name="Komaki H."/>
            <person name="Tamura T."/>
        </authorList>
    </citation>
    <scope>NUCLEOTIDE SEQUENCE [LARGE SCALE GENOMIC DNA]</scope>
    <source>
        <strain evidence="7 8">NBRC 109075</strain>
    </source>
</reference>
<evidence type="ECO:0000256" key="4">
    <source>
        <dbReference type="ARBA" id="ARBA00023235"/>
    </source>
</evidence>
<sequence>MTAEAVDTSSPDVSDPTAVVDDCELFLASPTATLVARDVIAQDNTMPLAEAARRGTGLLTESAWDLTARERACGGPLLVGAAPFDPGAPTRLTVARDIHWGPPLVRANYAAATAVPRAVRVDLVPWPARYMAGVERAVARIAGLSQHKVVLSRAIDVITAEPTRVRDVVRSLLSGEPDAYVFAVPVGTVRAGARRVLVGASPELVIRRIGRSVLSNPLAGSAPRSADPVEDRRRAWTLQHSSKDLLEHRIVVDAVTQALRPFCAALDVPDRPSVIRTSRMWHLSTKVRGVLADPLPNALELAAALHPTPAVCGWPTAVARQVIAESETFDRQYYTGLTGWMNESGDGEWVLALRCAELADTQLRLYAGAGVVSGSDPASELAETTAKFHTFLAAIGLEDAVATTSSAEVVRR</sequence>
<dbReference type="SUPFAM" id="SSF56322">
    <property type="entry name" value="ADC synthase"/>
    <property type="match status" value="1"/>
</dbReference>
<dbReference type="PANTHER" id="PTHR42839:SF2">
    <property type="entry name" value="ISOCHORISMATE SYNTHASE ENTC"/>
    <property type="match status" value="1"/>
</dbReference>
<proteinExistence type="inferred from homology"/>
<name>A0ABQ4HZK3_9ACTN</name>
<dbReference type="Pfam" id="PF00425">
    <property type="entry name" value="Chorismate_bind"/>
    <property type="match status" value="1"/>
</dbReference>
<dbReference type="NCBIfam" id="TIGR00543">
    <property type="entry name" value="isochor_syn"/>
    <property type="match status" value="1"/>
</dbReference>
<dbReference type="InterPro" id="IPR004561">
    <property type="entry name" value="IsoChor_synthase"/>
</dbReference>
<protein>
    <recommendedName>
        <fullName evidence="3">isochorismate synthase</fullName>
        <ecNumber evidence="3">5.4.4.2</ecNumber>
    </recommendedName>
    <alternativeName>
        <fullName evidence="5">Isochorismate mutase</fullName>
    </alternativeName>
</protein>
<dbReference type="InterPro" id="IPR005801">
    <property type="entry name" value="ADC_synthase"/>
</dbReference>
<keyword evidence="8" id="KW-1185">Reference proteome</keyword>
<evidence type="ECO:0000256" key="1">
    <source>
        <dbReference type="ARBA" id="ARBA00000799"/>
    </source>
</evidence>
<evidence type="ECO:0000313" key="7">
    <source>
        <dbReference type="EMBL" id="GIJ11089.1"/>
    </source>
</evidence>
<dbReference type="EC" id="5.4.4.2" evidence="3"/>
<dbReference type="InterPro" id="IPR015890">
    <property type="entry name" value="Chorismate_C"/>
</dbReference>
<evidence type="ECO:0000256" key="5">
    <source>
        <dbReference type="ARBA" id="ARBA00041564"/>
    </source>
</evidence>
<evidence type="ECO:0000256" key="3">
    <source>
        <dbReference type="ARBA" id="ARBA00012824"/>
    </source>
</evidence>
<dbReference type="PANTHER" id="PTHR42839">
    <property type="entry name" value="ISOCHORISMATE SYNTHASE ENTC"/>
    <property type="match status" value="1"/>
</dbReference>
<evidence type="ECO:0000259" key="6">
    <source>
        <dbReference type="Pfam" id="PF00425"/>
    </source>
</evidence>
<dbReference type="RefSeq" id="WP_204010517.1">
    <property type="nucleotide sequence ID" value="NZ_BOOZ01000026.1"/>
</dbReference>
<dbReference type="EMBL" id="BOOZ01000026">
    <property type="protein sequence ID" value="GIJ11089.1"/>
    <property type="molecule type" value="Genomic_DNA"/>
</dbReference>
<organism evidence="7 8">
    <name type="scientific">Micromonospora andamanensis</name>
    <dbReference type="NCBI Taxonomy" id="1287068"/>
    <lineage>
        <taxon>Bacteria</taxon>
        <taxon>Bacillati</taxon>
        <taxon>Actinomycetota</taxon>
        <taxon>Actinomycetes</taxon>
        <taxon>Micromonosporales</taxon>
        <taxon>Micromonosporaceae</taxon>
        <taxon>Micromonospora</taxon>
    </lineage>
</organism>
<accession>A0ABQ4HZK3</accession>
<comment type="caution">
    <text evidence="7">The sequence shown here is derived from an EMBL/GenBank/DDBJ whole genome shotgun (WGS) entry which is preliminary data.</text>
</comment>
<feature type="domain" description="Chorismate-utilising enzyme C-terminal" evidence="6">
    <location>
        <begin position="128"/>
        <end position="387"/>
    </location>
</feature>
<evidence type="ECO:0000313" key="8">
    <source>
        <dbReference type="Proteomes" id="UP000647017"/>
    </source>
</evidence>
<gene>
    <name evidence="7" type="primary">dhbC</name>
    <name evidence="7" type="ORF">Van01_43030</name>
</gene>